<dbReference type="SUPFAM" id="SSF55811">
    <property type="entry name" value="Nudix"/>
    <property type="match status" value="1"/>
</dbReference>
<keyword evidence="1" id="KW-0378">Hydrolase</keyword>
<dbReference type="InterPro" id="IPR020476">
    <property type="entry name" value="Nudix_hydrolase"/>
</dbReference>
<dbReference type="SUPFAM" id="SSF53254">
    <property type="entry name" value="Phosphoglycerate mutase-like"/>
    <property type="match status" value="1"/>
</dbReference>
<organism evidence="3">
    <name type="scientific">freshwater metagenome</name>
    <dbReference type="NCBI Taxonomy" id="449393"/>
    <lineage>
        <taxon>unclassified sequences</taxon>
        <taxon>metagenomes</taxon>
        <taxon>ecological metagenomes</taxon>
    </lineage>
</organism>
<dbReference type="Gene3D" id="3.90.79.10">
    <property type="entry name" value="Nucleoside Triphosphate Pyrophosphohydrolase"/>
    <property type="match status" value="1"/>
</dbReference>
<evidence type="ECO:0000259" key="2">
    <source>
        <dbReference type="PROSITE" id="PS51462"/>
    </source>
</evidence>
<dbReference type="Pfam" id="PF00293">
    <property type="entry name" value="NUDIX"/>
    <property type="match status" value="1"/>
</dbReference>
<dbReference type="CDD" id="cd03673">
    <property type="entry name" value="NUDIX_Ap6A_hydrolase"/>
    <property type="match status" value="1"/>
</dbReference>
<dbReference type="InterPro" id="IPR029033">
    <property type="entry name" value="His_PPase_superfam"/>
</dbReference>
<reference evidence="3" key="1">
    <citation type="submission" date="2020-05" db="EMBL/GenBank/DDBJ databases">
        <authorList>
            <person name="Chiriac C."/>
            <person name="Salcher M."/>
            <person name="Ghai R."/>
            <person name="Kavagutti S V."/>
        </authorList>
    </citation>
    <scope>NUCLEOTIDE SEQUENCE</scope>
</reference>
<dbReference type="PROSITE" id="PS51462">
    <property type="entry name" value="NUDIX"/>
    <property type="match status" value="1"/>
</dbReference>
<sequence length="307" mass="34016">MAPDQIEAAGVVLVRRSAHGPEVAVVHRPHRSDWSLPKGKLEPGERRDAAAVREALEETGVRCVLGPSLGHRRYTVDGVPKRVHYWRATAVEVFDRPADDEVDEIRWLRRKAARALLTYDDDRSLLDLALGLPDTTPTIILRHAEAMKRAPWRESGDPLADLDSARPLNESGIDQAHELVQVLDAYGPLRIVSSDARRCRATVEPFASHRGLTTRLEHALSEEGFEDDPETTITAVSDLLDDMSPAVWCTHRPVLPIVIGALARQLRLDLRDDNVGARLDPRLRPGCAIVLHRAADGSVVAIDRFEA</sequence>
<dbReference type="GO" id="GO:0006167">
    <property type="term" value="P:AMP biosynthetic process"/>
    <property type="evidence" value="ECO:0007669"/>
    <property type="project" value="TreeGrafter"/>
</dbReference>
<dbReference type="SMART" id="SM00855">
    <property type="entry name" value="PGAM"/>
    <property type="match status" value="1"/>
</dbReference>
<dbReference type="PANTHER" id="PTHR21340:SF0">
    <property type="entry name" value="BIS(5'-NUCLEOSYL)-TETRAPHOSPHATASE [ASYMMETRICAL]"/>
    <property type="match status" value="1"/>
</dbReference>
<proteinExistence type="predicted"/>
<evidence type="ECO:0000256" key="1">
    <source>
        <dbReference type="ARBA" id="ARBA00022801"/>
    </source>
</evidence>
<evidence type="ECO:0000313" key="3">
    <source>
        <dbReference type="EMBL" id="CAB4850638.1"/>
    </source>
</evidence>
<name>A0A6J7C1V6_9ZZZZ</name>
<dbReference type="InterPro" id="IPR000086">
    <property type="entry name" value="NUDIX_hydrolase_dom"/>
</dbReference>
<gene>
    <name evidence="3" type="ORF">UFOPK3268_01043</name>
</gene>
<protein>
    <submittedName>
        <fullName evidence="3">Unannotated protein</fullName>
    </submittedName>
</protein>
<dbReference type="GO" id="GO:0006754">
    <property type="term" value="P:ATP biosynthetic process"/>
    <property type="evidence" value="ECO:0007669"/>
    <property type="project" value="TreeGrafter"/>
</dbReference>
<dbReference type="InterPro" id="IPR013078">
    <property type="entry name" value="His_Pase_superF_clade-1"/>
</dbReference>
<dbReference type="AlphaFoldDB" id="A0A6J7C1V6"/>
<dbReference type="PROSITE" id="PS00893">
    <property type="entry name" value="NUDIX_BOX"/>
    <property type="match status" value="1"/>
</dbReference>
<dbReference type="InterPro" id="IPR020084">
    <property type="entry name" value="NUDIX_hydrolase_CS"/>
</dbReference>
<dbReference type="EMBL" id="CAFBIZ010000130">
    <property type="protein sequence ID" value="CAB4850638.1"/>
    <property type="molecule type" value="Genomic_DNA"/>
</dbReference>
<dbReference type="Pfam" id="PF00300">
    <property type="entry name" value="His_Phos_1"/>
    <property type="match status" value="1"/>
</dbReference>
<dbReference type="PRINTS" id="PR00502">
    <property type="entry name" value="NUDIXFAMILY"/>
</dbReference>
<accession>A0A6J7C1V6</accession>
<dbReference type="InterPro" id="IPR015797">
    <property type="entry name" value="NUDIX_hydrolase-like_dom_sf"/>
</dbReference>
<dbReference type="GO" id="GO:0004081">
    <property type="term" value="F:bis(5'-nucleosyl)-tetraphosphatase (asymmetrical) activity"/>
    <property type="evidence" value="ECO:0007669"/>
    <property type="project" value="TreeGrafter"/>
</dbReference>
<dbReference type="PANTHER" id="PTHR21340">
    <property type="entry name" value="DIADENOSINE 5,5-P1,P4-TETRAPHOSPHATE PYROPHOSPHOHYDROLASE MUTT"/>
    <property type="match status" value="1"/>
</dbReference>
<dbReference type="InterPro" id="IPR051325">
    <property type="entry name" value="Nudix_hydrolase_domain"/>
</dbReference>
<feature type="domain" description="Nudix hydrolase" evidence="2">
    <location>
        <begin position="4"/>
        <end position="130"/>
    </location>
</feature>
<dbReference type="CDD" id="cd07040">
    <property type="entry name" value="HP"/>
    <property type="match status" value="1"/>
</dbReference>
<dbReference type="Gene3D" id="3.40.50.1240">
    <property type="entry name" value="Phosphoglycerate mutase-like"/>
    <property type="match status" value="1"/>
</dbReference>